<feature type="domain" description="Fumarylacetoacetase-like C-terminal" evidence="3">
    <location>
        <begin position="17"/>
        <end position="208"/>
    </location>
</feature>
<gene>
    <name evidence="4" type="ORF">G3569_09295</name>
</gene>
<dbReference type="EMBL" id="JAALLS010000010">
    <property type="protein sequence ID" value="NGP88551.1"/>
    <property type="molecule type" value="Genomic_DNA"/>
</dbReference>
<dbReference type="RefSeq" id="WP_165268387.1">
    <property type="nucleotide sequence ID" value="NZ_JAALLS010000010.1"/>
</dbReference>
<dbReference type="GO" id="GO:0019752">
    <property type="term" value="P:carboxylic acid metabolic process"/>
    <property type="evidence" value="ECO:0007669"/>
    <property type="project" value="UniProtKB-ARBA"/>
</dbReference>
<evidence type="ECO:0000256" key="2">
    <source>
        <dbReference type="ARBA" id="ARBA00022723"/>
    </source>
</evidence>
<dbReference type="PANTHER" id="PTHR11820:SF7">
    <property type="entry name" value="ACYLPYRUVASE FAHD1, MITOCHONDRIAL"/>
    <property type="match status" value="1"/>
</dbReference>
<dbReference type="GO" id="GO:0016853">
    <property type="term" value="F:isomerase activity"/>
    <property type="evidence" value="ECO:0007669"/>
    <property type="project" value="UniProtKB-ARBA"/>
</dbReference>
<evidence type="ECO:0000313" key="5">
    <source>
        <dbReference type="Proteomes" id="UP000479132"/>
    </source>
</evidence>
<reference evidence="4 5" key="1">
    <citation type="submission" date="2020-02" db="EMBL/GenBank/DDBJ databases">
        <title>Aliifodinibius halophilus 2W32, complete genome.</title>
        <authorList>
            <person name="Li Y."/>
            <person name="Wu S."/>
        </authorList>
    </citation>
    <scope>NUCLEOTIDE SEQUENCE [LARGE SCALE GENOMIC DNA]</scope>
    <source>
        <strain evidence="4 5">2W32</strain>
    </source>
</reference>
<dbReference type="AlphaFoldDB" id="A0A6M1T976"/>
<protein>
    <submittedName>
        <fullName evidence="4">Fumarylacetoacetate hydrolase family protein</fullName>
    </submittedName>
</protein>
<organism evidence="4 5">
    <name type="scientific">Fodinibius halophilus</name>
    <dbReference type="NCBI Taxonomy" id="1736908"/>
    <lineage>
        <taxon>Bacteria</taxon>
        <taxon>Pseudomonadati</taxon>
        <taxon>Balneolota</taxon>
        <taxon>Balneolia</taxon>
        <taxon>Balneolales</taxon>
        <taxon>Balneolaceae</taxon>
        <taxon>Fodinibius</taxon>
    </lineage>
</organism>
<dbReference type="PANTHER" id="PTHR11820">
    <property type="entry name" value="ACYLPYRUVASE"/>
    <property type="match status" value="1"/>
</dbReference>
<dbReference type="FunFam" id="3.90.850.10:FF:000002">
    <property type="entry name" value="2-hydroxyhepta-2,4-diene-1,7-dioate isomerase"/>
    <property type="match status" value="1"/>
</dbReference>
<sequence length="218" mass="23744">MSQKNLSGLPELHIGNIYCIGRNYVEHAHELENEVPDQPLVFLKPSNSIIEDGETIKLPPQSDNVHHEVEMVAAIGKEGKNIPEKEALSYVAGYAVGIDVTARDIQQRAKDNAHPWAVAKGFDTFAPLGPFVPANTIEDPQNVELQIDVNGECRQSDNTKLMIFPVAKLVHYLSTIFTLQPGDLIFTGTPKGVSPLKAGDTIKAVLGDDLSKLTIAVQ</sequence>
<dbReference type="Proteomes" id="UP000479132">
    <property type="component" value="Unassembled WGS sequence"/>
</dbReference>
<dbReference type="Gene3D" id="3.90.850.10">
    <property type="entry name" value="Fumarylacetoacetase-like, C-terminal domain"/>
    <property type="match status" value="1"/>
</dbReference>
<keyword evidence="2" id="KW-0479">Metal-binding</keyword>
<dbReference type="InterPro" id="IPR036663">
    <property type="entry name" value="Fumarylacetoacetase_C_sf"/>
</dbReference>
<name>A0A6M1T976_9BACT</name>
<accession>A0A6M1T976</accession>
<keyword evidence="4" id="KW-0378">Hydrolase</keyword>
<evidence type="ECO:0000313" key="4">
    <source>
        <dbReference type="EMBL" id="NGP88551.1"/>
    </source>
</evidence>
<evidence type="ECO:0000256" key="1">
    <source>
        <dbReference type="ARBA" id="ARBA00010211"/>
    </source>
</evidence>
<proteinExistence type="inferred from homology"/>
<dbReference type="GO" id="GO:0018773">
    <property type="term" value="F:acetylpyruvate hydrolase activity"/>
    <property type="evidence" value="ECO:0007669"/>
    <property type="project" value="TreeGrafter"/>
</dbReference>
<keyword evidence="5" id="KW-1185">Reference proteome</keyword>
<evidence type="ECO:0000259" key="3">
    <source>
        <dbReference type="Pfam" id="PF01557"/>
    </source>
</evidence>
<dbReference type="SUPFAM" id="SSF56529">
    <property type="entry name" value="FAH"/>
    <property type="match status" value="1"/>
</dbReference>
<dbReference type="Pfam" id="PF01557">
    <property type="entry name" value="FAA_hydrolase"/>
    <property type="match status" value="1"/>
</dbReference>
<comment type="caution">
    <text evidence="4">The sequence shown here is derived from an EMBL/GenBank/DDBJ whole genome shotgun (WGS) entry which is preliminary data.</text>
</comment>
<dbReference type="GO" id="GO:0046872">
    <property type="term" value="F:metal ion binding"/>
    <property type="evidence" value="ECO:0007669"/>
    <property type="project" value="UniProtKB-KW"/>
</dbReference>
<comment type="similarity">
    <text evidence="1">Belongs to the FAH family.</text>
</comment>
<dbReference type="InterPro" id="IPR011234">
    <property type="entry name" value="Fumarylacetoacetase-like_C"/>
</dbReference>